<keyword evidence="2" id="KW-1185">Reference proteome</keyword>
<reference evidence="1 2" key="1">
    <citation type="submission" date="2018-07" db="EMBL/GenBank/DDBJ databases">
        <title>Streptomyces species from bats.</title>
        <authorList>
            <person name="Dunlap C."/>
        </authorList>
    </citation>
    <scope>NUCLEOTIDE SEQUENCE [LARGE SCALE GENOMIC DNA]</scope>
    <source>
        <strain evidence="1 2">AC230</strain>
    </source>
</reference>
<name>A0A370BDQ7_9ACTN</name>
<dbReference type="AlphaFoldDB" id="A0A370BDQ7"/>
<organism evidence="1 2">
    <name type="scientific">Streptomyces corynorhini</name>
    <dbReference type="NCBI Taxonomy" id="2282652"/>
    <lineage>
        <taxon>Bacteria</taxon>
        <taxon>Bacillati</taxon>
        <taxon>Actinomycetota</taxon>
        <taxon>Actinomycetes</taxon>
        <taxon>Kitasatosporales</taxon>
        <taxon>Streptomycetaceae</taxon>
        <taxon>Streptomyces</taxon>
    </lineage>
</organism>
<sequence>MGLVLRYQPEDFGGTAGCSHHTTLLQVIHPGSAIVPIQESIETMNTFNGHPDLVALDEDHDTRD</sequence>
<proteinExistence type="predicted"/>
<evidence type="ECO:0000313" key="2">
    <source>
        <dbReference type="Proteomes" id="UP000253741"/>
    </source>
</evidence>
<gene>
    <name evidence="1" type="ORF">DVH02_11510</name>
</gene>
<dbReference type="OrthoDB" id="9919847at2"/>
<accession>A0A370BDQ7</accession>
<evidence type="ECO:0000313" key="1">
    <source>
        <dbReference type="EMBL" id="RDG37943.1"/>
    </source>
</evidence>
<protein>
    <submittedName>
        <fullName evidence="1">Uncharacterized protein</fullName>
    </submittedName>
</protein>
<dbReference type="EMBL" id="QQNA01000080">
    <property type="protein sequence ID" value="RDG37943.1"/>
    <property type="molecule type" value="Genomic_DNA"/>
</dbReference>
<comment type="caution">
    <text evidence="1">The sequence shown here is derived from an EMBL/GenBank/DDBJ whole genome shotgun (WGS) entry which is preliminary data.</text>
</comment>
<dbReference type="RefSeq" id="WP_114623683.1">
    <property type="nucleotide sequence ID" value="NZ_QQNA01000080.1"/>
</dbReference>
<dbReference type="Proteomes" id="UP000253741">
    <property type="component" value="Unassembled WGS sequence"/>
</dbReference>